<evidence type="ECO:0000313" key="2">
    <source>
        <dbReference type="Proteomes" id="UP000256970"/>
    </source>
</evidence>
<dbReference type="Proteomes" id="UP000256970">
    <property type="component" value="Unassembled WGS sequence"/>
</dbReference>
<protein>
    <recommendedName>
        <fullName evidence="3">DUF1517 domain-containing protein</fullName>
    </recommendedName>
</protein>
<gene>
    <name evidence="1" type="ORF">BQ4739_LOCUS12734</name>
</gene>
<keyword evidence="2" id="KW-1185">Reference proteome</keyword>
<proteinExistence type="predicted"/>
<dbReference type="AlphaFoldDB" id="A0A383W4J8"/>
<dbReference type="InterPro" id="IPR010903">
    <property type="entry name" value="DUF1517"/>
</dbReference>
<dbReference type="PANTHER" id="PTHR33975:SF2">
    <property type="entry name" value="MYELIN-ASSOCIATED OLIGODENDROCYTE BASIC PROTEIN"/>
    <property type="match status" value="1"/>
</dbReference>
<accession>A0A383W4J8</accession>
<dbReference type="InterPro" id="IPR053023">
    <property type="entry name" value="FLAP_modulator"/>
</dbReference>
<sequence length="414" mass="42924">MQASKLSVRTQQFCGAHRPVGVVRVGPCRPNNVIRTPVRPLAVLASGNSSTPAVEKATTHPAPVNPVKGTWAKVQELVKNGAKVAAILGVALALVLSTPDAAHAARSAGRAGGFHSSAPSRSYGGGMGMGMGSRGGYSGGYSGGMYSGGMGMYSAPRIYSAPIIVPGPPVYSPGMVVAPGAAAVVTRGPDIVDIAIVSMFLVMAASAATGVLKGSGEDWEGAGSGRPTLTRVQVGLLSMARGLKHDLDRMAARADTSSSRGLHNLLQEVVLALLRNPSYCVYGAASQRTCDSTSSLETAFNKASMKERSKFEQETLVNVAGAAPSRTPLKRGSSSSSDKPDELVVVTLLVATDGSVDVPSKIDSLASLKQALQALGSLQQDQVLGVELMWTPQAEGDYYTRDDIISDYPSLRQL</sequence>
<reference evidence="1 2" key="1">
    <citation type="submission" date="2016-10" db="EMBL/GenBank/DDBJ databases">
        <authorList>
            <person name="Cai Z."/>
        </authorList>
    </citation>
    <scope>NUCLEOTIDE SEQUENCE [LARGE SCALE GENOMIC DNA]</scope>
</reference>
<dbReference type="PANTHER" id="PTHR33975">
    <property type="entry name" value="MYELIN-ASSOCIATED OLIGODENDROCYTE BASIC PROTEIN"/>
    <property type="match status" value="1"/>
</dbReference>
<dbReference type="EMBL" id="FNXT01001141">
    <property type="protein sequence ID" value="SZX72567.1"/>
    <property type="molecule type" value="Genomic_DNA"/>
</dbReference>
<dbReference type="Pfam" id="PF07466">
    <property type="entry name" value="DUF1517"/>
    <property type="match status" value="1"/>
</dbReference>
<organism evidence="1 2">
    <name type="scientific">Tetradesmus obliquus</name>
    <name type="common">Green alga</name>
    <name type="synonym">Acutodesmus obliquus</name>
    <dbReference type="NCBI Taxonomy" id="3088"/>
    <lineage>
        <taxon>Eukaryota</taxon>
        <taxon>Viridiplantae</taxon>
        <taxon>Chlorophyta</taxon>
        <taxon>core chlorophytes</taxon>
        <taxon>Chlorophyceae</taxon>
        <taxon>CS clade</taxon>
        <taxon>Sphaeropleales</taxon>
        <taxon>Scenedesmaceae</taxon>
        <taxon>Tetradesmus</taxon>
    </lineage>
</organism>
<dbReference type="STRING" id="3088.A0A383W4J8"/>
<name>A0A383W4J8_TETOB</name>
<evidence type="ECO:0008006" key="3">
    <source>
        <dbReference type="Google" id="ProtNLM"/>
    </source>
</evidence>
<evidence type="ECO:0000313" key="1">
    <source>
        <dbReference type="EMBL" id="SZX72567.1"/>
    </source>
</evidence>